<evidence type="ECO:0000256" key="2">
    <source>
        <dbReference type="ARBA" id="ARBA00022691"/>
    </source>
</evidence>
<comment type="caution">
    <text evidence="7">The sequence shown here is derived from an EMBL/GenBank/DDBJ whole genome shotgun (WGS) entry which is preliminary data.</text>
</comment>
<dbReference type="RefSeq" id="WP_131483586.1">
    <property type="nucleotide sequence ID" value="NZ_SJDL01000040.1"/>
</dbReference>
<keyword evidence="5" id="KW-0411">Iron-sulfur</keyword>
<dbReference type="SUPFAM" id="SSF102114">
    <property type="entry name" value="Radical SAM enzymes"/>
    <property type="match status" value="1"/>
</dbReference>
<proteinExistence type="predicted"/>
<organism evidence="7 8">
    <name type="scientific">Marinobacter halodurans</name>
    <dbReference type="NCBI Taxonomy" id="2528979"/>
    <lineage>
        <taxon>Bacteria</taxon>
        <taxon>Pseudomonadati</taxon>
        <taxon>Pseudomonadota</taxon>
        <taxon>Gammaproteobacteria</taxon>
        <taxon>Pseudomonadales</taxon>
        <taxon>Marinobacteraceae</taxon>
        <taxon>Marinobacter</taxon>
    </lineage>
</organism>
<dbReference type="CDD" id="cd01335">
    <property type="entry name" value="Radical_SAM"/>
    <property type="match status" value="1"/>
</dbReference>
<evidence type="ECO:0000256" key="4">
    <source>
        <dbReference type="ARBA" id="ARBA00023004"/>
    </source>
</evidence>
<dbReference type="NCBIfam" id="TIGR03978">
    <property type="entry name" value="rSAM_paired_1"/>
    <property type="match status" value="1"/>
</dbReference>
<dbReference type="Proteomes" id="UP000313645">
    <property type="component" value="Unassembled WGS sequence"/>
</dbReference>
<dbReference type="InterPro" id="IPR024023">
    <property type="entry name" value="rSAM_paired_HxsB"/>
</dbReference>
<feature type="domain" description="Radical SAM core" evidence="6">
    <location>
        <begin position="83"/>
        <end position="313"/>
    </location>
</feature>
<keyword evidence="8" id="KW-1185">Reference proteome</keyword>
<dbReference type="PANTHER" id="PTHR11228:SF7">
    <property type="entry name" value="PQQA PEPTIDE CYCLASE"/>
    <property type="match status" value="1"/>
</dbReference>
<gene>
    <name evidence="7" type="primary">hxsB</name>
    <name evidence="7" type="ORF">EZI54_19680</name>
</gene>
<evidence type="ECO:0000313" key="7">
    <source>
        <dbReference type="EMBL" id="TBW49535.1"/>
    </source>
</evidence>
<dbReference type="EMBL" id="SJDL01000040">
    <property type="protein sequence ID" value="TBW49535.1"/>
    <property type="molecule type" value="Genomic_DNA"/>
</dbReference>
<comment type="cofactor">
    <cofactor evidence="1">
        <name>[4Fe-4S] cluster</name>
        <dbReference type="ChEBI" id="CHEBI:49883"/>
    </cofactor>
</comment>
<keyword evidence="4" id="KW-0408">Iron</keyword>
<dbReference type="InterPro" id="IPR050377">
    <property type="entry name" value="Radical_SAM_PqqE_MftC-like"/>
</dbReference>
<dbReference type="SFLD" id="SFLDG01384">
    <property type="entry name" value="thioether_bond_formation_requi"/>
    <property type="match status" value="1"/>
</dbReference>
<evidence type="ECO:0000313" key="8">
    <source>
        <dbReference type="Proteomes" id="UP000313645"/>
    </source>
</evidence>
<keyword evidence="2" id="KW-0949">S-adenosyl-L-methionine</keyword>
<evidence type="ECO:0000256" key="3">
    <source>
        <dbReference type="ARBA" id="ARBA00022723"/>
    </source>
</evidence>
<evidence type="ECO:0000256" key="5">
    <source>
        <dbReference type="ARBA" id="ARBA00023014"/>
    </source>
</evidence>
<evidence type="ECO:0000256" key="1">
    <source>
        <dbReference type="ARBA" id="ARBA00001966"/>
    </source>
</evidence>
<dbReference type="Gene3D" id="3.20.20.70">
    <property type="entry name" value="Aldolase class I"/>
    <property type="match status" value="1"/>
</dbReference>
<dbReference type="SFLD" id="SFLDG01067">
    <property type="entry name" value="SPASM/twitch_domain_containing"/>
    <property type="match status" value="1"/>
</dbReference>
<keyword evidence="3" id="KW-0479">Metal-binding</keyword>
<dbReference type="SFLD" id="SFLDG01386">
    <property type="entry name" value="main_SPASM_domain-containing"/>
    <property type="match status" value="1"/>
</dbReference>
<dbReference type="PROSITE" id="PS51918">
    <property type="entry name" value="RADICAL_SAM"/>
    <property type="match status" value="1"/>
</dbReference>
<dbReference type="Pfam" id="PF04055">
    <property type="entry name" value="Radical_SAM"/>
    <property type="match status" value="1"/>
</dbReference>
<dbReference type="PANTHER" id="PTHR11228">
    <property type="entry name" value="RADICAL SAM DOMAIN PROTEIN"/>
    <property type="match status" value="1"/>
</dbReference>
<evidence type="ECO:0000259" key="6">
    <source>
        <dbReference type="PROSITE" id="PS51918"/>
    </source>
</evidence>
<dbReference type="SFLD" id="SFLDS00029">
    <property type="entry name" value="Radical_SAM"/>
    <property type="match status" value="1"/>
</dbReference>
<dbReference type="InterPro" id="IPR058240">
    <property type="entry name" value="rSAM_sf"/>
</dbReference>
<dbReference type="InterPro" id="IPR007197">
    <property type="entry name" value="rSAM"/>
</dbReference>
<sequence>MMLPFNLEPLSDSRYFISNLAGFHRVVARETLELLAEQGDGVLDAGIKQDLARGLFLADSSAGEEAGVAALASGYARRLTRDLAFRPTFMIVPTLRCDHTCRYCQVSRAALGAAHSDYDLDARRIPQVIDLIARLGTAPYKLEIQGGEPLVRFDLVQAIYDEAEARLGATDFEVVITTSLSLLDDTILDWARGRRVVFSTSVDGTEVVHNRNRILPGDNAYQRVKRGIRAIQRQLGPDRVAAVTTVTKDLLAHPEALIEASQELGLTELFVRPVSPYGFAQKSGTGTYSFDDYMAFYDRLLSLIIAHEAAGGQLLSEYSGKIHLQRVFQPDFNGYADLKSPSGFLLDCVLINYDGKVFGSDEARMLQRVNPELDLSCGTVDHFDPAANPVYHKILKESLNAVHPGCEQCAYQPFCGTDPCQGISEQGEPVGDKSRSAFCQYHKRMFSYLIDRYYRDPEARSVMESWCHA</sequence>
<reference evidence="7 8" key="1">
    <citation type="submission" date="2019-02" db="EMBL/GenBank/DDBJ databases">
        <title>Marinobacter halodurans sp. nov., a marine bacterium isolated from sea tidal flat.</title>
        <authorList>
            <person name="Yoo Y."/>
            <person name="Lee D.W."/>
            <person name="Kim B.S."/>
            <person name="Kim J.-J."/>
        </authorList>
    </citation>
    <scope>NUCLEOTIDE SEQUENCE [LARGE SCALE GENOMIC DNA]</scope>
    <source>
        <strain evidence="7 8">YJ-S3-2</strain>
    </source>
</reference>
<protein>
    <submittedName>
        <fullName evidence="7">His-Xaa-Ser system radical SAM maturase HxsB</fullName>
    </submittedName>
</protein>
<accession>A0ABY1ZH79</accession>
<name>A0ABY1ZH79_9GAMM</name>
<dbReference type="InterPro" id="IPR023867">
    <property type="entry name" value="Sulphatase_maturase_rSAM"/>
</dbReference>
<dbReference type="InterPro" id="IPR013785">
    <property type="entry name" value="Aldolase_TIM"/>
</dbReference>